<dbReference type="SUPFAM" id="SSF48150">
    <property type="entry name" value="DNA-glycosylase"/>
    <property type="match status" value="1"/>
</dbReference>
<organism evidence="1">
    <name type="scientific">Marseillevirus LCMAC101</name>
    <dbReference type="NCBI Taxonomy" id="2506602"/>
    <lineage>
        <taxon>Viruses</taxon>
        <taxon>Varidnaviria</taxon>
        <taxon>Bamfordvirae</taxon>
        <taxon>Nucleocytoviricota</taxon>
        <taxon>Megaviricetes</taxon>
        <taxon>Pimascovirales</taxon>
        <taxon>Pimascovirales incertae sedis</taxon>
        <taxon>Marseilleviridae</taxon>
    </lineage>
</organism>
<name>A0A481YSB2_9VIRU</name>
<dbReference type="GO" id="GO:0003824">
    <property type="term" value="F:catalytic activity"/>
    <property type="evidence" value="ECO:0007669"/>
    <property type="project" value="InterPro"/>
</dbReference>
<proteinExistence type="predicted"/>
<dbReference type="GO" id="GO:0006281">
    <property type="term" value="P:DNA repair"/>
    <property type="evidence" value="ECO:0007669"/>
    <property type="project" value="InterPro"/>
</dbReference>
<sequence length="111" mass="12450">MNKSRVYAINGPIDISSRDFIRLYGPKLESILEDPDASILLTDLPGVGIYTARYLLSQHYRNATVYHVGKKPRQNIANLNLRGGFKTPAEAKARMILDSGELYVREIVSDV</sequence>
<reference evidence="1" key="1">
    <citation type="journal article" date="2019" name="MBio">
        <title>Virus Genomes from Deep Sea Sediments Expand the Ocean Megavirome and Support Independent Origins of Viral Gigantism.</title>
        <authorList>
            <person name="Backstrom D."/>
            <person name="Yutin N."/>
            <person name="Jorgensen S.L."/>
            <person name="Dharamshi J."/>
            <person name="Homa F."/>
            <person name="Zaremba-Niedwiedzka K."/>
            <person name="Spang A."/>
            <person name="Wolf Y.I."/>
            <person name="Koonin E.V."/>
            <person name="Ettema T.J."/>
        </authorList>
    </citation>
    <scope>NUCLEOTIDE SEQUENCE</scope>
</reference>
<protein>
    <submittedName>
        <fullName evidence="1">Uncharacterized protein</fullName>
    </submittedName>
</protein>
<dbReference type="EMBL" id="MK500328">
    <property type="protein sequence ID" value="QBK85939.1"/>
    <property type="molecule type" value="Genomic_DNA"/>
</dbReference>
<gene>
    <name evidence="1" type="ORF">LCMAC101_05340</name>
</gene>
<accession>A0A481YSB2</accession>
<dbReference type="InterPro" id="IPR011257">
    <property type="entry name" value="DNA_glycosylase"/>
</dbReference>
<evidence type="ECO:0000313" key="1">
    <source>
        <dbReference type="EMBL" id="QBK85939.1"/>
    </source>
</evidence>